<keyword evidence="7 12" id="KW-0418">Kinase</keyword>
<feature type="domain" description="Aspartate/glutamate/uridylate kinase" evidence="11">
    <location>
        <begin position="128"/>
        <end position="211"/>
    </location>
</feature>
<dbReference type="GO" id="GO:0005524">
    <property type="term" value="F:ATP binding"/>
    <property type="evidence" value="ECO:0007669"/>
    <property type="project" value="UniProtKB-KW"/>
</dbReference>
<keyword evidence="6" id="KW-0547">Nucleotide-binding</keyword>
<evidence type="ECO:0000256" key="5">
    <source>
        <dbReference type="ARBA" id="ARBA00022679"/>
    </source>
</evidence>
<comment type="caution">
    <text evidence="12">The sequence shown here is derived from an EMBL/GenBank/DDBJ whole genome shotgun (WGS) entry which is preliminary data.</text>
</comment>
<evidence type="ECO:0000256" key="3">
    <source>
        <dbReference type="ARBA" id="ARBA00012899"/>
    </source>
</evidence>
<evidence type="ECO:0000259" key="11">
    <source>
        <dbReference type="Pfam" id="PF00696"/>
    </source>
</evidence>
<dbReference type="GO" id="GO:0006225">
    <property type="term" value="P:UDP biosynthetic process"/>
    <property type="evidence" value="ECO:0007669"/>
    <property type="project" value="TreeGrafter"/>
</dbReference>
<dbReference type="InterPro" id="IPR036393">
    <property type="entry name" value="AceGlu_kinase-like_sf"/>
</dbReference>
<comment type="similarity">
    <text evidence="2">Belongs to the UMP kinase family.</text>
</comment>
<evidence type="ECO:0000256" key="2">
    <source>
        <dbReference type="ARBA" id="ARBA00007614"/>
    </source>
</evidence>
<evidence type="ECO:0000256" key="9">
    <source>
        <dbReference type="ARBA" id="ARBA00022975"/>
    </source>
</evidence>
<keyword evidence="8" id="KW-0067">ATP-binding</keyword>
<protein>
    <recommendedName>
        <fullName evidence="3">UMP kinase</fullName>
        <ecNumber evidence="3">2.7.4.22</ecNumber>
    </recommendedName>
    <alternativeName>
        <fullName evidence="10">Uridine monophosphate kinase</fullName>
    </alternativeName>
</protein>
<accession>A0A1F6BCA7</accession>
<evidence type="ECO:0000256" key="7">
    <source>
        <dbReference type="ARBA" id="ARBA00022777"/>
    </source>
</evidence>
<evidence type="ECO:0000256" key="8">
    <source>
        <dbReference type="ARBA" id="ARBA00022840"/>
    </source>
</evidence>
<evidence type="ECO:0000256" key="10">
    <source>
        <dbReference type="ARBA" id="ARBA00032092"/>
    </source>
</evidence>
<evidence type="ECO:0000256" key="1">
    <source>
        <dbReference type="ARBA" id="ARBA00004791"/>
    </source>
</evidence>
<dbReference type="GO" id="GO:0033862">
    <property type="term" value="F:UMP kinase activity"/>
    <property type="evidence" value="ECO:0007669"/>
    <property type="project" value="UniProtKB-EC"/>
</dbReference>
<dbReference type="InterPro" id="IPR001048">
    <property type="entry name" value="Asp/Glu/Uridylate_kinase"/>
</dbReference>
<feature type="domain" description="Aspartate/glutamate/uridylate kinase" evidence="11">
    <location>
        <begin position="6"/>
        <end position="98"/>
    </location>
</feature>
<dbReference type="NCBIfam" id="TIGR02076">
    <property type="entry name" value="pyrH_arch"/>
    <property type="match status" value="1"/>
</dbReference>
<sequence>MADKPNTFVLSVGGSLIVPGGIVDTTFLSEFNTFIRNQVSAKKRRFFVVVGGGSIAGKYIEAAKEVRGKELTDSDKDWLGIHATRLNAQLMRTIFQDIADPRVIKHYEIILKITHPVAIAAGWKPGWSTDYDAVTLCADYGIKQVVNLTNIDKVYDKDPNVYPDATPIDAISWKKYRALVGDTWSPRMSAPFDPIAARLAQELGVTAAIINGKNLDNLAKVLDGKPFYGTTIHP</sequence>
<evidence type="ECO:0000313" key="13">
    <source>
        <dbReference type="Proteomes" id="UP000176186"/>
    </source>
</evidence>
<dbReference type="EMBL" id="MFKE01000027">
    <property type="protein sequence ID" value="OGG34576.1"/>
    <property type="molecule type" value="Genomic_DNA"/>
</dbReference>
<evidence type="ECO:0000256" key="6">
    <source>
        <dbReference type="ARBA" id="ARBA00022741"/>
    </source>
</evidence>
<dbReference type="EC" id="2.7.4.22" evidence="3"/>
<dbReference type="Proteomes" id="UP000176186">
    <property type="component" value="Unassembled WGS sequence"/>
</dbReference>
<dbReference type="SUPFAM" id="SSF53633">
    <property type="entry name" value="Carbamate kinase-like"/>
    <property type="match status" value="1"/>
</dbReference>
<evidence type="ECO:0000313" key="12">
    <source>
        <dbReference type="EMBL" id="OGG34576.1"/>
    </source>
</evidence>
<dbReference type="STRING" id="1798401.A2363_04310"/>
<keyword evidence="9" id="KW-0665">Pyrimidine biosynthesis</keyword>
<dbReference type="Gene3D" id="3.40.1160.10">
    <property type="entry name" value="Acetylglutamate kinase-like"/>
    <property type="match status" value="1"/>
</dbReference>
<dbReference type="PANTHER" id="PTHR42833">
    <property type="entry name" value="URIDYLATE KINASE"/>
    <property type="match status" value="1"/>
</dbReference>
<dbReference type="Pfam" id="PF00696">
    <property type="entry name" value="AA_kinase"/>
    <property type="match status" value="2"/>
</dbReference>
<dbReference type="PANTHER" id="PTHR42833:SF4">
    <property type="entry name" value="URIDYLATE KINASE PUMPKIN, CHLOROPLASTIC"/>
    <property type="match status" value="1"/>
</dbReference>
<name>A0A1F6BCA7_9BACT</name>
<proteinExistence type="inferred from homology"/>
<evidence type="ECO:0000256" key="4">
    <source>
        <dbReference type="ARBA" id="ARBA00022490"/>
    </source>
</evidence>
<dbReference type="InterPro" id="IPR011818">
    <property type="entry name" value="Uridylate_kinase_arch/spir"/>
</dbReference>
<organism evidence="12 13">
    <name type="scientific">Candidatus Gottesmanbacteria bacterium RIFOXYB1_FULL_47_11</name>
    <dbReference type="NCBI Taxonomy" id="1798401"/>
    <lineage>
        <taxon>Bacteria</taxon>
        <taxon>Candidatus Gottesmaniibacteriota</taxon>
    </lineage>
</organism>
<reference evidence="12 13" key="1">
    <citation type="journal article" date="2016" name="Nat. Commun.">
        <title>Thousands of microbial genomes shed light on interconnected biogeochemical processes in an aquifer system.</title>
        <authorList>
            <person name="Anantharaman K."/>
            <person name="Brown C.T."/>
            <person name="Hug L.A."/>
            <person name="Sharon I."/>
            <person name="Castelle C.J."/>
            <person name="Probst A.J."/>
            <person name="Thomas B.C."/>
            <person name="Singh A."/>
            <person name="Wilkins M.J."/>
            <person name="Karaoz U."/>
            <person name="Brodie E.L."/>
            <person name="Williams K.H."/>
            <person name="Hubbard S.S."/>
            <person name="Banfield J.F."/>
        </authorList>
    </citation>
    <scope>NUCLEOTIDE SEQUENCE [LARGE SCALE GENOMIC DNA]</scope>
</reference>
<gene>
    <name evidence="12" type="ORF">A2363_04310</name>
</gene>
<keyword evidence="5" id="KW-0808">Transferase</keyword>
<dbReference type="AlphaFoldDB" id="A0A1F6BCA7"/>
<comment type="pathway">
    <text evidence="1">Pyrimidine metabolism; CTP biosynthesis via de novo pathway; UDP from UMP (UMPK route): step 1/1.</text>
</comment>
<keyword evidence="4" id="KW-0963">Cytoplasm</keyword>